<reference evidence="1" key="1">
    <citation type="submission" date="2023-03" db="EMBL/GenBank/DDBJ databases">
        <title>Massive genome expansion in bonnet fungi (Mycena s.s.) driven by repeated elements and novel gene families across ecological guilds.</title>
        <authorList>
            <consortium name="Lawrence Berkeley National Laboratory"/>
            <person name="Harder C.B."/>
            <person name="Miyauchi S."/>
            <person name="Viragh M."/>
            <person name="Kuo A."/>
            <person name="Thoen E."/>
            <person name="Andreopoulos B."/>
            <person name="Lu D."/>
            <person name="Skrede I."/>
            <person name="Drula E."/>
            <person name="Henrissat B."/>
            <person name="Morin E."/>
            <person name="Kohler A."/>
            <person name="Barry K."/>
            <person name="LaButti K."/>
            <person name="Morin E."/>
            <person name="Salamov A."/>
            <person name="Lipzen A."/>
            <person name="Mereny Z."/>
            <person name="Hegedus B."/>
            <person name="Baldrian P."/>
            <person name="Stursova M."/>
            <person name="Weitz H."/>
            <person name="Taylor A."/>
            <person name="Grigoriev I.V."/>
            <person name="Nagy L.G."/>
            <person name="Martin F."/>
            <person name="Kauserud H."/>
        </authorList>
    </citation>
    <scope>NUCLEOTIDE SEQUENCE</scope>
    <source>
        <strain evidence="1">CBHHK067</strain>
    </source>
</reference>
<sequence length="301" mass="33090">MDSNGASYSLANMKCLLYTEKANAAGSLASNSATKRSRSAKCAVKCVEGQTAINCTHCMGRFKAWLPVKPSGNLQLLLDGDMLKFSGEVRLWNMTEDPDRTVRLWEKYVRGTNNVTLGFSGVSTATVGRYSAGWYSFNETEDVPFLSLDPTAVITNMRFTVTNKLEDQGIGFAVQDSLVFSETSCTTSQNPIVGRFDVAVRDGLNPTPCTPLPSTGDTHTVLGSRDVPRDPENRDRAEYRIKMGRRACRAPKAKSAVDPRGHIKCHDQPITHPLAGFEANARFIVGNRTNLSRHLSMIYLT</sequence>
<dbReference type="Proteomes" id="UP001221757">
    <property type="component" value="Unassembled WGS sequence"/>
</dbReference>
<proteinExistence type="predicted"/>
<evidence type="ECO:0000313" key="2">
    <source>
        <dbReference type="Proteomes" id="UP001221757"/>
    </source>
</evidence>
<name>A0AAD7DPH2_MYCRO</name>
<organism evidence="1 2">
    <name type="scientific">Mycena rosella</name>
    <name type="common">Pink bonnet</name>
    <name type="synonym">Agaricus rosellus</name>
    <dbReference type="NCBI Taxonomy" id="1033263"/>
    <lineage>
        <taxon>Eukaryota</taxon>
        <taxon>Fungi</taxon>
        <taxon>Dikarya</taxon>
        <taxon>Basidiomycota</taxon>
        <taxon>Agaricomycotina</taxon>
        <taxon>Agaricomycetes</taxon>
        <taxon>Agaricomycetidae</taxon>
        <taxon>Agaricales</taxon>
        <taxon>Marasmiineae</taxon>
        <taxon>Mycenaceae</taxon>
        <taxon>Mycena</taxon>
    </lineage>
</organism>
<comment type="caution">
    <text evidence="1">The sequence shown here is derived from an EMBL/GenBank/DDBJ whole genome shotgun (WGS) entry which is preliminary data.</text>
</comment>
<gene>
    <name evidence="1" type="ORF">B0H17DRAFT_1131084</name>
</gene>
<accession>A0AAD7DPH2</accession>
<evidence type="ECO:0000313" key="1">
    <source>
        <dbReference type="EMBL" id="KAJ7696305.1"/>
    </source>
</evidence>
<dbReference type="AlphaFoldDB" id="A0AAD7DPH2"/>
<keyword evidence="2" id="KW-1185">Reference proteome</keyword>
<dbReference type="EMBL" id="JARKIE010000035">
    <property type="protein sequence ID" value="KAJ7696305.1"/>
    <property type="molecule type" value="Genomic_DNA"/>
</dbReference>
<protein>
    <submittedName>
        <fullName evidence="1">Uncharacterized protein</fullName>
    </submittedName>
</protein>